<dbReference type="InterPro" id="IPR038165">
    <property type="entry name" value="FlgT_C_sf"/>
</dbReference>
<dbReference type="KEGG" id="mcl:MCCL_0903"/>
<dbReference type="Gene3D" id="2.40.10.410">
    <property type="entry name" value="FlgT, C-terminal domain"/>
    <property type="match status" value="1"/>
</dbReference>
<evidence type="ECO:0000313" key="2">
    <source>
        <dbReference type="Proteomes" id="UP000001383"/>
    </source>
</evidence>
<accession>B9EBJ9</accession>
<evidence type="ECO:0008006" key="3">
    <source>
        <dbReference type="Google" id="ProtNLM"/>
    </source>
</evidence>
<sequence length="145" mass="16550">MFKRALIFYTKNENGDDNMNKEEKKECVAAILSEKEIIINIGRNKKVEIGDCFHITDKDNGTLVTDPYTGEKLGVIPSVKYEIEVTKVYDKMSVCKIYNKRNPLNAINKNPMTMNRTFNYSGIPIIANQVKSNSEVRIGDLIERV</sequence>
<dbReference type="EMBL" id="AP009484">
    <property type="protein sequence ID" value="BAH17610.1"/>
    <property type="molecule type" value="Genomic_DNA"/>
</dbReference>
<proteinExistence type="predicted"/>
<name>B9EBJ9_MACCJ</name>
<dbReference type="STRING" id="458233.MCCL_0903"/>
<reference evidence="1 2" key="1">
    <citation type="journal article" date="2009" name="J. Bacteriol.">
        <title>Complete genome sequence of Macrococcus caseolyticus strain JCSCS5402, reflecting the ancestral genome of the human-pathogenic staphylococci.</title>
        <authorList>
            <person name="Baba T."/>
            <person name="Kuwahara-Arai K."/>
            <person name="Uchiyama I."/>
            <person name="Takeuchi F."/>
            <person name="Ito T."/>
            <person name="Hiramatsu K."/>
        </authorList>
    </citation>
    <scope>NUCLEOTIDE SEQUENCE [LARGE SCALE GENOMIC DNA]</scope>
    <source>
        <strain evidence="1 2">JCSC5402</strain>
    </source>
</reference>
<protein>
    <recommendedName>
        <fullName evidence="3">Flagellar assembly protein T C-terminal domain-containing protein</fullName>
    </recommendedName>
</protein>
<dbReference type="HOGENOM" id="CLU_1730041_0_0_9"/>
<dbReference type="Proteomes" id="UP000001383">
    <property type="component" value="Chromosome"/>
</dbReference>
<evidence type="ECO:0000313" key="1">
    <source>
        <dbReference type="EMBL" id="BAH17610.1"/>
    </source>
</evidence>
<organism evidence="1 2">
    <name type="scientific">Macrococcus caseolyticus (strain JCSC5402)</name>
    <name type="common">Macrococcoides caseolyticum</name>
    <dbReference type="NCBI Taxonomy" id="458233"/>
    <lineage>
        <taxon>Bacteria</taxon>
        <taxon>Bacillati</taxon>
        <taxon>Bacillota</taxon>
        <taxon>Bacilli</taxon>
        <taxon>Bacillales</taxon>
        <taxon>Staphylococcaceae</taxon>
        <taxon>Macrococcoides</taxon>
    </lineage>
</organism>
<gene>
    <name evidence="1" type="ordered locus">MCCL_0903</name>
</gene>
<dbReference type="AlphaFoldDB" id="B9EBJ9"/>